<dbReference type="SUPFAM" id="SSF54001">
    <property type="entry name" value="Cysteine proteinases"/>
    <property type="match status" value="1"/>
</dbReference>
<dbReference type="EMBL" id="QTUA01000001">
    <property type="protein sequence ID" value="REF29857.1"/>
    <property type="molecule type" value="Genomic_DNA"/>
</dbReference>
<gene>
    <name evidence="2" type="ORF">DFJ65_0836</name>
</gene>
<dbReference type="Pfam" id="PF01841">
    <property type="entry name" value="Transglut_core"/>
    <property type="match status" value="1"/>
</dbReference>
<feature type="domain" description="Transglutaminase-like" evidence="1">
    <location>
        <begin position="149"/>
        <end position="209"/>
    </location>
</feature>
<proteinExistence type="predicted"/>
<accession>A0A3D9UKM3</accession>
<evidence type="ECO:0000313" key="2">
    <source>
        <dbReference type="EMBL" id="REF29857.1"/>
    </source>
</evidence>
<dbReference type="AlphaFoldDB" id="A0A3D9UKM3"/>
<dbReference type="InterPro" id="IPR002931">
    <property type="entry name" value="Transglutaminase-like"/>
</dbReference>
<dbReference type="PANTHER" id="PTHR33490:SF12">
    <property type="entry name" value="BLL5557 PROTEIN"/>
    <property type="match status" value="1"/>
</dbReference>
<name>A0A3D9UKM3_9MICO</name>
<dbReference type="SMART" id="SM00460">
    <property type="entry name" value="TGc"/>
    <property type="match status" value="1"/>
</dbReference>
<dbReference type="Proteomes" id="UP000256253">
    <property type="component" value="Unassembled WGS sequence"/>
</dbReference>
<dbReference type="RefSeq" id="WP_115921937.1">
    <property type="nucleotide sequence ID" value="NZ_CBDRMH010000012.1"/>
</dbReference>
<dbReference type="OrthoDB" id="5438043at2"/>
<dbReference type="PANTHER" id="PTHR33490">
    <property type="entry name" value="BLR5614 PROTEIN-RELATED"/>
    <property type="match status" value="1"/>
</dbReference>
<dbReference type="InterPro" id="IPR038765">
    <property type="entry name" value="Papain-like_cys_pep_sf"/>
</dbReference>
<dbReference type="Gene3D" id="3.10.620.30">
    <property type="match status" value="1"/>
</dbReference>
<comment type="caution">
    <text evidence="2">The sequence shown here is derived from an EMBL/GenBank/DDBJ whole genome shotgun (WGS) entry which is preliminary data.</text>
</comment>
<sequence length="265" mass="28158">MRRTVTAHVEATVREAADLTWSVAVALDVPRAEESLRVTVDGAEVEMTEIVDGLTRLHRCHDVPPGQLVLEYSCTVDGSAPEADVTDLDEVVFLRPSRYVDSDTLAPVAGASFAGLTGKELLDSVSSWVNQSLLYVSGSSRPTDGAVDTYLARQGVCRDFAHLVIAMLRAVNVPARLVSVYAPGLEPMDFHAVAEALIDGKWQVVDATGLAPRTAMVRIATGRDASDTAFMTVAAGLVDLGAMEVTAVAEPDLPGDDVGMLTQLH</sequence>
<protein>
    <submittedName>
        <fullName evidence="2">Transglutaminase superfamily protein</fullName>
    </submittedName>
</protein>
<reference evidence="2 3" key="1">
    <citation type="submission" date="2018-08" db="EMBL/GenBank/DDBJ databases">
        <title>Sequencing the genomes of 1000 actinobacteria strains.</title>
        <authorList>
            <person name="Klenk H.-P."/>
        </authorList>
    </citation>
    <scope>NUCLEOTIDE SEQUENCE [LARGE SCALE GENOMIC DNA]</scope>
    <source>
        <strain evidence="2 3">DSM 22967</strain>
    </source>
</reference>
<evidence type="ECO:0000259" key="1">
    <source>
        <dbReference type="SMART" id="SM00460"/>
    </source>
</evidence>
<organism evidence="2 3">
    <name type="scientific">Calidifontibacter indicus</name>
    <dbReference type="NCBI Taxonomy" id="419650"/>
    <lineage>
        <taxon>Bacteria</taxon>
        <taxon>Bacillati</taxon>
        <taxon>Actinomycetota</taxon>
        <taxon>Actinomycetes</taxon>
        <taxon>Micrococcales</taxon>
        <taxon>Dermacoccaceae</taxon>
        <taxon>Calidifontibacter</taxon>
    </lineage>
</organism>
<evidence type="ECO:0000313" key="3">
    <source>
        <dbReference type="Proteomes" id="UP000256253"/>
    </source>
</evidence>
<dbReference type="Gene3D" id="2.60.40.2250">
    <property type="match status" value="1"/>
</dbReference>
<keyword evidence="3" id="KW-1185">Reference proteome</keyword>